<evidence type="ECO:0000313" key="4">
    <source>
        <dbReference type="Proteomes" id="UP001305647"/>
    </source>
</evidence>
<feature type="compositionally biased region" description="Basic and acidic residues" evidence="2">
    <location>
        <begin position="20"/>
        <end position="32"/>
    </location>
</feature>
<feature type="region of interest" description="Disordered" evidence="2">
    <location>
        <begin position="1"/>
        <end position="45"/>
    </location>
</feature>
<proteinExistence type="predicted"/>
<protein>
    <submittedName>
        <fullName evidence="3">Uncharacterized protein</fullName>
    </submittedName>
</protein>
<dbReference type="AlphaFoldDB" id="A0AAN6PTS1"/>
<evidence type="ECO:0000313" key="3">
    <source>
        <dbReference type="EMBL" id="KAK4097817.1"/>
    </source>
</evidence>
<gene>
    <name evidence="3" type="ORF">N658DRAFT_500000</name>
</gene>
<name>A0AAN6PTS1_9PEZI</name>
<reference evidence="3" key="2">
    <citation type="submission" date="2023-05" db="EMBL/GenBank/DDBJ databases">
        <authorList>
            <consortium name="Lawrence Berkeley National Laboratory"/>
            <person name="Steindorff A."/>
            <person name="Hensen N."/>
            <person name="Bonometti L."/>
            <person name="Westerberg I."/>
            <person name="Brannstrom I.O."/>
            <person name="Guillou S."/>
            <person name="Cros-Aarteil S."/>
            <person name="Calhoun S."/>
            <person name="Haridas S."/>
            <person name="Kuo A."/>
            <person name="Mondo S."/>
            <person name="Pangilinan J."/>
            <person name="Riley R."/>
            <person name="Labutti K."/>
            <person name="Andreopoulos B."/>
            <person name="Lipzen A."/>
            <person name="Chen C."/>
            <person name="Yanf M."/>
            <person name="Daum C."/>
            <person name="Ng V."/>
            <person name="Clum A."/>
            <person name="Ohm R."/>
            <person name="Martin F."/>
            <person name="Silar P."/>
            <person name="Natvig D."/>
            <person name="Lalanne C."/>
            <person name="Gautier V."/>
            <person name="Ament-Velasquez S.L."/>
            <person name="Kruys A."/>
            <person name="Hutchinson M.I."/>
            <person name="Powell A.J."/>
            <person name="Barry K."/>
            <person name="Miller A.N."/>
            <person name="Grigoriev I.V."/>
            <person name="Debuchy R."/>
            <person name="Gladieux P."/>
            <person name="Thoren M.H."/>
            <person name="Johannesson H."/>
        </authorList>
    </citation>
    <scope>NUCLEOTIDE SEQUENCE</scope>
    <source>
        <strain evidence="3">CBS 757.83</strain>
    </source>
</reference>
<keyword evidence="1" id="KW-0175">Coiled coil</keyword>
<comment type="caution">
    <text evidence="3">The sequence shown here is derived from an EMBL/GenBank/DDBJ whole genome shotgun (WGS) entry which is preliminary data.</text>
</comment>
<sequence>MNTDPDVPIRLRIPAAPDISKSDDATASKDAEMTSGTQHSPAEMPAKAGENLDHISQATGQPIGALPASFTQALQRACAEIRQKLEELDRVARRAEQVHK</sequence>
<reference evidence="3" key="1">
    <citation type="journal article" date="2023" name="Mol. Phylogenet. Evol.">
        <title>Genome-scale phylogeny and comparative genomics of the fungal order Sordariales.</title>
        <authorList>
            <person name="Hensen N."/>
            <person name="Bonometti L."/>
            <person name="Westerberg I."/>
            <person name="Brannstrom I.O."/>
            <person name="Guillou S."/>
            <person name="Cros-Aarteil S."/>
            <person name="Calhoun S."/>
            <person name="Haridas S."/>
            <person name="Kuo A."/>
            <person name="Mondo S."/>
            <person name="Pangilinan J."/>
            <person name="Riley R."/>
            <person name="LaButti K."/>
            <person name="Andreopoulos B."/>
            <person name="Lipzen A."/>
            <person name="Chen C."/>
            <person name="Yan M."/>
            <person name="Daum C."/>
            <person name="Ng V."/>
            <person name="Clum A."/>
            <person name="Steindorff A."/>
            <person name="Ohm R.A."/>
            <person name="Martin F."/>
            <person name="Silar P."/>
            <person name="Natvig D.O."/>
            <person name="Lalanne C."/>
            <person name="Gautier V."/>
            <person name="Ament-Velasquez S.L."/>
            <person name="Kruys A."/>
            <person name="Hutchinson M.I."/>
            <person name="Powell A.J."/>
            <person name="Barry K."/>
            <person name="Miller A.N."/>
            <person name="Grigoriev I.V."/>
            <person name="Debuchy R."/>
            <person name="Gladieux P."/>
            <person name="Hiltunen Thoren M."/>
            <person name="Johannesson H."/>
        </authorList>
    </citation>
    <scope>NUCLEOTIDE SEQUENCE</scope>
    <source>
        <strain evidence="3">CBS 757.83</strain>
    </source>
</reference>
<dbReference type="Proteomes" id="UP001305647">
    <property type="component" value="Unassembled WGS sequence"/>
</dbReference>
<keyword evidence="4" id="KW-1185">Reference proteome</keyword>
<accession>A0AAN6PTS1</accession>
<feature type="coiled-coil region" evidence="1">
    <location>
        <begin position="71"/>
        <end position="98"/>
    </location>
</feature>
<dbReference type="EMBL" id="MU863667">
    <property type="protein sequence ID" value="KAK4097817.1"/>
    <property type="molecule type" value="Genomic_DNA"/>
</dbReference>
<evidence type="ECO:0000256" key="2">
    <source>
        <dbReference type="SAM" id="MobiDB-lite"/>
    </source>
</evidence>
<organism evidence="3 4">
    <name type="scientific">Parathielavia hyrcaniae</name>
    <dbReference type="NCBI Taxonomy" id="113614"/>
    <lineage>
        <taxon>Eukaryota</taxon>
        <taxon>Fungi</taxon>
        <taxon>Dikarya</taxon>
        <taxon>Ascomycota</taxon>
        <taxon>Pezizomycotina</taxon>
        <taxon>Sordariomycetes</taxon>
        <taxon>Sordariomycetidae</taxon>
        <taxon>Sordariales</taxon>
        <taxon>Chaetomiaceae</taxon>
        <taxon>Parathielavia</taxon>
    </lineage>
</organism>
<evidence type="ECO:0000256" key="1">
    <source>
        <dbReference type="SAM" id="Coils"/>
    </source>
</evidence>